<dbReference type="PANTHER" id="PTHR43434:SF25">
    <property type="entry name" value="PHOSPHOGLYCOLATE PHOSPHATASE"/>
    <property type="match status" value="1"/>
</dbReference>
<gene>
    <name evidence="1" type="ORF">EJO69_01380</name>
</gene>
<dbReference type="AlphaFoldDB" id="A0A3S8Z6H8"/>
<protein>
    <submittedName>
        <fullName evidence="1">HAD family hydrolase</fullName>
    </submittedName>
</protein>
<dbReference type="SFLD" id="SFLDS00003">
    <property type="entry name" value="Haloacid_Dehalogenase"/>
    <property type="match status" value="1"/>
</dbReference>
<dbReference type="RefSeq" id="WP_126038224.1">
    <property type="nucleotide sequence ID" value="NZ_CP034438.1"/>
</dbReference>
<dbReference type="InterPro" id="IPR050155">
    <property type="entry name" value="HAD-like_hydrolase_sf"/>
</dbReference>
<keyword evidence="2" id="KW-1185">Reference proteome</keyword>
<dbReference type="KEGG" id="fsl:EJO69_01380"/>
<dbReference type="SUPFAM" id="SSF56784">
    <property type="entry name" value="HAD-like"/>
    <property type="match status" value="1"/>
</dbReference>
<dbReference type="OrthoDB" id="9807630at2"/>
<dbReference type="GO" id="GO:0006281">
    <property type="term" value="P:DNA repair"/>
    <property type="evidence" value="ECO:0007669"/>
    <property type="project" value="TreeGrafter"/>
</dbReference>
<proteinExistence type="predicted"/>
<dbReference type="Proteomes" id="UP000270021">
    <property type="component" value="Chromosome"/>
</dbReference>
<dbReference type="GO" id="GO:0008967">
    <property type="term" value="F:phosphoglycolate phosphatase activity"/>
    <property type="evidence" value="ECO:0007669"/>
    <property type="project" value="TreeGrafter"/>
</dbReference>
<dbReference type="NCBIfam" id="TIGR01549">
    <property type="entry name" value="HAD-SF-IA-v1"/>
    <property type="match status" value="1"/>
</dbReference>
<dbReference type="InterPro" id="IPR036412">
    <property type="entry name" value="HAD-like_sf"/>
</dbReference>
<evidence type="ECO:0000313" key="1">
    <source>
        <dbReference type="EMBL" id="AZN29097.1"/>
    </source>
</evidence>
<accession>A0A3S8Z6H8</accession>
<dbReference type="Gene3D" id="1.10.150.240">
    <property type="entry name" value="Putative phosphatase, domain 2"/>
    <property type="match status" value="1"/>
</dbReference>
<dbReference type="InterPro" id="IPR023214">
    <property type="entry name" value="HAD_sf"/>
</dbReference>
<dbReference type="InterPro" id="IPR006439">
    <property type="entry name" value="HAD-SF_hydro_IA"/>
</dbReference>
<dbReference type="PANTHER" id="PTHR43434">
    <property type="entry name" value="PHOSPHOGLYCOLATE PHOSPHATASE"/>
    <property type="match status" value="1"/>
</dbReference>
<organism evidence="1 2">
    <name type="scientific">Flaviflexus salsibiostraticola</name>
    <dbReference type="NCBI Taxonomy" id="1282737"/>
    <lineage>
        <taxon>Bacteria</taxon>
        <taxon>Bacillati</taxon>
        <taxon>Actinomycetota</taxon>
        <taxon>Actinomycetes</taxon>
        <taxon>Actinomycetales</taxon>
        <taxon>Actinomycetaceae</taxon>
        <taxon>Flaviflexus</taxon>
    </lineage>
</organism>
<dbReference type="SFLD" id="SFLDG01129">
    <property type="entry name" value="C1.5:_HAD__Beta-PGM__Phosphata"/>
    <property type="match status" value="1"/>
</dbReference>
<dbReference type="Pfam" id="PF00702">
    <property type="entry name" value="Hydrolase"/>
    <property type="match status" value="1"/>
</dbReference>
<dbReference type="InterPro" id="IPR023198">
    <property type="entry name" value="PGP-like_dom2"/>
</dbReference>
<dbReference type="GO" id="GO:0005829">
    <property type="term" value="C:cytosol"/>
    <property type="evidence" value="ECO:0007669"/>
    <property type="project" value="TreeGrafter"/>
</dbReference>
<dbReference type="EMBL" id="CP034438">
    <property type="protein sequence ID" value="AZN29097.1"/>
    <property type="molecule type" value="Genomic_DNA"/>
</dbReference>
<dbReference type="Gene3D" id="3.40.50.1000">
    <property type="entry name" value="HAD superfamily/HAD-like"/>
    <property type="match status" value="1"/>
</dbReference>
<name>A0A3S8Z6H8_9ACTO</name>
<reference evidence="1 2" key="1">
    <citation type="submission" date="2018-12" db="EMBL/GenBank/DDBJ databases">
        <title>Complete genome sequence of Flaviflexus salsibiostraticola KCTC 33148.</title>
        <authorList>
            <person name="Bae J.-W."/>
        </authorList>
    </citation>
    <scope>NUCLEOTIDE SEQUENCE [LARGE SCALE GENOMIC DNA]</scope>
    <source>
        <strain evidence="1 2">KCTC 33148</strain>
    </source>
</reference>
<sequence length="219" mass="23837">MTSILWDMGGTLFDTYPYVDSAFARVTAQGAHEIDIDEIGRLTRVSRGHAIEALSARTGIPPVAFEDSYELVKEGWLADPAPLMDGAEELVQACRQGRGRNIIVTHRDRESAEQLISTTGLTFDDIISTSDGYPRKPDPTMITVALERNGLRAEDCIAIGDREIDCEAAQAAGVTPILLVSTAVTGEQSEYRTVTRLAELLPLFSADVETPANPWSERG</sequence>
<evidence type="ECO:0000313" key="2">
    <source>
        <dbReference type="Proteomes" id="UP000270021"/>
    </source>
</evidence>
<keyword evidence="1" id="KW-0378">Hydrolase</keyword>